<comment type="subcellular location">
    <subcellularLocation>
        <location evidence="1">Nucleus</location>
    </subcellularLocation>
</comment>
<dbReference type="SMART" id="SM00298">
    <property type="entry name" value="CHROMO"/>
    <property type="match status" value="2"/>
</dbReference>
<dbReference type="SUPFAM" id="SSF54160">
    <property type="entry name" value="Chromo domain-like"/>
    <property type="match status" value="2"/>
</dbReference>
<evidence type="ECO:0000256" key="10">
    <source>
        <dbReference type="SAM" id="MobiDB-lite"/>
    </source>
</evidence>
<dbReference type="InterPro" id="IPR049730">
    <property type="entry name" value="SNF2/RAD54-like_C"/>
</dbReference>
<dbReference type="GO" id="GO:0005634">
    <property type="term" value="C:nucleus"/>
    <property type="evidence" value="ECO:0007669"/>
    <property type="project" value="UniProtKB-SubCell"/>
</dbReference>
<comment type="subunit">
    <text evidence="3">Component of the NuA4 histone acetyltransferase complex.</text>
</comment>
<feature type="compositionally biased region" description="Polar residues" evidence="10">
    <location>
        <begin position="52"/>
        <end position="61"/>
    </location>
</feature>
<dbReference type="PROSITE" id="PS51192">
    <property type="entry name" value="HELICASE_ATP_BIND_1"/>
    <property type="match status" value="1"/>
</dbReference>
<comment type="similarity">
    <text evidence="2">Belongs to the SNF2/RAD54 helicase family.</text>
</comment>
<evidence type="ECO:0000259" key="13">
    <source>
        <dbReference type="PROSITE" id="PS51194"/>
    </source>
</evidence>
<feature type="domain" description="Helicase C-terminal" evidence="13">
    <location>
        <begin position="766"/>
        <end position="931"/>
    </location>
</feature>
<dbReference type="CDD" id="cd18659">
    <property type="entry name" value="CD2_tandem"/>
    <property type="match status" value="1"/>
</dbReference>
<evidence type="ECO:0000256" key="4">
    <source>
        <dbReference type="ARBA" id="ARBA00022737"/>
    </source>
</evidence>
<keyword evidence="15" id="KW-1185">Reference proteome</keyword>
<feature type="region of interest" description="Disordered" evidence="10">
    <location>
        <begin position="1"/>
        <end position="214"/>
    </location>
</feature>
<dbReference type="Pfam" id="PF00176">
    <property type="entry name" value="SNF2-rel_dom"/>
    <property type="match status" value="1"/>
</dbReference>
<dbReference type="InterPro" id="IPR016197">
    <property type="entry name" value="Chromo-like_dom_sf"/>
</dbReference>
<name>A0A9P5H811_9HYPO</name>
<keyword evidence="7" id="KW-0067">ATP-binding</keyword>
<dbReference type="Pfam" id="PF23588">
    <property type="entry name" value="HTH_CHD1_Hrp3"/>
    <property type="match status" value="1"/>
</dbReference>
<feature type="compositionally biased region" description="Basic and acidic residues" evidence="10">
    <location>
        <begin position="1302"/>
        <end position="1316"/>
    </location>
</feature>
<evidence type="ECO:0000313" key="15">
    <source>
        <dbReference type="Proteomes" id="UP000722485"/>
    </source>
</evidence>
<accession>A0A9P5H811</accession>
<feature type="compositionally biased region" description="Basic and acidic residues" evidence="10">
    <location>
        <begin position="1346"/>
        <end position="1372"/>
    </location>
</feature>
<evidence type="ECO:0000259" key="12">
    <source>
        <dbReference type="PROSITE" id="PS51192"/>
    </source>
</evidence>
<dbReference type="InterPro" id="IPR038718">
    <property type="entry name" value="SNF2-like_sf"/>
</dbReference>
<evidence type="ECO:0000256" key="6">
    <source>
        <dbReference type="ARBA" id="ARBA00022801"/>
    </source>
</evidence>
<feature type="compositionally biased region" description="Basic and acidic residues" evidence="10">
    <location>
        <begin position="137"/>
        <end position="146"/>
    </location>
</feature>
<protein>
    <submittedName>
        <fullName evidence="14">Uncharacterized protein</fullName>
    </submittedName>
</protein>
<dbReference type="InterPro" id="IPR000953">
    <property type="entry name" value="Chromo/chromo_shadow_dom"/>
</dbReference>
<keyword evidence="5" id="KW-0547">Nucleotide-binding</keyword>
<dbReference type="Gene3D" id="2.40.50.40">
    <property type="match status" value="2"/>
</dbReference>
<evidence type="ECO:0000313" key="14">
    <source>
        <dbReference type="EMBL" id="KAF7551691.1"/>
    </source>
</evidence>
<dbReference type="FunFam" id="3.40.50.300:FF:000130">
    <property type="entry name" value="Chromodomain-helicase-DNA-binding protein 2 isoform 1"/>
    <property type="match status" value="1"/>
</dbReference>
<keyword evidence="4" id="KW-0677">Repeat</keyword>
<feature type="compositionally biased region" description="Basic and acidic residues" evidence="10">
    <location>
        <begin position="28"/>
        <end position="43"/>
    </location>
</feature>
<feature type="region of interest" description="Disordered" evidence="10">
    <location>
        <begin position="1300"/>
        <end position="1469"/>
    </location>
</feature>
<dbReference type="InterPro" id="IPR025260">
    <property type="entry name" value="CHD1-like_C"/>
</dbReference>
<dbReference type="InterPro" id="IPR001650">
    <property type="entry name" value="Helicase_C-like"/>
</dbReference>
<dbReference type="SMART" id="SM00490">
    <property type="entry name" value="HELICc"/>
    <property type="match status" value="1"/>
</dbReference>
<dbReference type="Pfam" id="PF13907">
    <property type="entry name" value="CHD1-like_C"/>
    <property type="match status" value="1"/>
</dbReference>
<dbReference type="Proteomes" id="UP000722485">
    <property type="component" value="Unassembled WGS sequence"/>
</dbReference>
<keyword evidence="6" id="KW-0378">Hydrolase</keyword>
<dbReference type="InterPro" id="IPR000330">
    <property type="entry name" value="SNF2_N"/>
</dbReference>
<dbReference type="InterPro" id="IPR014001">
    <property type="entry name" value="Helicase_ATP-bd"/>
</dbReference>
<dbReference type="InterPro" id="IPR023780">
    <property type="entry name" value="Chromo_domain"/>
</dbReference>
<feature type="compositionally biased region" description="Basic and acidic residues" evidence="10">
    <location>
        <begin position="1071"/>
        <end position="1093"/>
    </location>
</feature>
<comment type="caution">
    <text evidence="14">The sequence shown here is derived from an EMBL/GenBank/DDBJ whole genome shotgun (WGS) entry which is preliminary data.</text>
</comment>
<feature type="domain" description="Chromo" evidence="11">
    <location>
        <begin position="365"/>
        <end position="425"/>
    </location>
</feature>
<evidence type="ECO:0000256" key="7">
    <source>
        <dbReference type="ARBA" id="ARBA00022840"/>
    </source>
</evidence>
<dbReference type="GO" id="GO:0000785">
    <property type="term" value="C:chromatin"/>
    <property type="evidence" value="ECO:0007669"/>
    <property type="project" value="TreeGrafter"/>
</dbReference>
<gene>
    <name evidence="14" type="ORF">G7Z17_g4836</name>
</gene>
<dbReference type="GO" id="GO:0034728">
    <property type="term" value="P:nucleosome organization"/>
    <property type="evidence" value="ECO:0007669"/>
    <property type="project" value="TreeGrafter"/>
</dbReference>
<evidence type="ECO:0000256" key="5">
    <source>
        <dbReference type="ARBA" id="ARBA00022741"/>
    </source>
</evidence>
<dbReference type="Gene3D" id="3.40.50.10810">
    <property type="entry name" value="Tandem AAA-ATPase domain"/>
    <property type="match status" value="1"/>
</dbReference>
<dbReference type="Pfam" id="PF00385">
    <property type="entry name" value="Chromo"/>
    <property type="match status" value="2"/>
</dbReference>
<reference evidence="14" key="1">
    <citation type="submission" date="2020-03" db="EMBL/GenBank/DDBJ databases">
        <title>Draft Genome Sequence of Cylindrodendrum hubeiense.</title>
        <authorList>
            <person name="Buettner E."/>
            <person name="Kellner H."/>
        </authorList>
    </citation>
    <scope>NUCLEOTIDE SEQUENCE</scope>
    <source>
        <strain evidence="14">IHI 201604</strain>
    </source>
</reference>
<dbReference type="InterPro" id="IPR056302">
    <property type="entry name" value="CHD1-2/Hrp3_HTH"/>
</dbReference>
<dbReference type="Gene3D" id="1.10.10.60">
    <property type="entry name" value="Homeodomain-like"/>
    <property type="match status" value="1"/>
</dbReference>
<dbReference type="SUPFAM" id="SSF52540">
    <property type="entry name" value="P-loop containing nucleoside triphosphate hydrolases"/>
    <property type="match status" value="2"/>
</dbReference>
<evidence type="ECO:0000256" key="9">
    <source>
        <dbReference type="ARBA" id="ARBA00023242"/>
    </source>
</evidence>
<dbReference type="PANTHER" id="PTHR45623">
    <property type="entry name" value="CHROMODOMAIN-HELICASE-DNA-BINDING PROTEIN 3-RELATED-RELATED"/>
    <property type="match status" value="1"/>
</dbReference>
<dbReference type="OrthoDB" id="5857104at2759"/>
<evidence type="ECO:0000256" key="3">
    <source>
        <dbReference type="ARBA" id="ARBA00011353"/>
    </source>
</evidence>
<dbReference type="CDD" id="cd18793">
    <property type="entry name" value="SF2_C_SNF"/>
    <property type="match status" value="1"/>
</dbReference>
<feature type="domain" description="Helicase ATP-binding" evidence="12">
    <location>
        <begin position="463"/>
        <end position="634"/>
    </location>
</feature>
<dbReference type="Gene3D" id="6.10.140.1440">
    <property type="match status" value="1"/>
</dbReference>
<dbReference type="GO" id="GO:0005524">
    <property type="term" value="F:ATP binding"/>
    <property type="evidence" value="ECO:0007669"/>
    <property type="project" value="UniProtKB-KW"/>
</dbReference>
<evidence type="ECO:0000256" key="8">
    <source>
        <dbReference type="ARBA" id="ARBA00023125"/>
    </source>
</evidence>
<dbReference type="GO" id="GO:0003682">
    <property type="term" value="F:chromatin binding"/>
    <property type="evidence" value="ECO:0007669"/>
    <property type="project" value="TreeGrafter"/>
</dbReference>
<dbReference type="GO" id="GO:0003677">
    <property type="term" value="F:DNA binding"/>
    <property type="evidence" value="ECO:0007669"/>
    <property type="project" value="UniProtKB-KW"/>
</dbReference>
<evidence type="ECO:0000256" key="1">
    <source>
        <dbReference type="ARBA" id="ARBA00004123"/>
    </source>
</evidence>
<organism evidence="14 15">
    <name type="scientific">Cylindrodendrum hubeiense</name>
    <dbReference type="NCBI Taxonomy" id="595255"/>
    <lineage>
        <taxon>Eukaryota</taxon>
        <taxon>Fungi</taxon>
        <taxon>Dikarya</taxon>
        <taxon>Ascomycota</taxon>
        <taxon>Pezizomycotina</taxon>
        <taxon>Sordariomycetes</taxon>
        <taxon>Hypocreomycetidae</taxon>
        <taxon>Hypocreales</taxon>
        <taxon>Nectriaceae</taxon>
        <taxon>Cylindrodendrum</taxon>
    </lineage>
</organism>
<evidence type="ECO:0000259" key="11">
    <source>
        <dbReference type="PROSITE" id="PS50013"/>
    </source>
</evidence>
<feature type="domain" description="Chromo" evidence="11">
    <location>
        <begin position="266"/>
        <end position="337"/>
    </location>
</feature>
<dbReference type="GO" id="GO:0016887">
    <property type="term" value="F:ATP hydrolysis activity"/>
    <property type="evidence" value="ECO:0007669"/>
    <property type="project" value="TreeGrafter"/>
</dbReference>
<dbReference type="SMART" id="SM01176">
    <property type="entry name" value="DUF4208"/>
    <property type="match status" value="1"/>
</dbReference>
<keyword evidence="9" id="KW-0539">Nucleus</keyword>
<dbReference type="Pfam" id="PF00271">
    <property type="entry name" value="Helicase_C"/>
    <property type="match status" value="1"/>
</dbReference>
<sequence>MSTPTLGGPSNGHLSPDDGIDTTFDAGGHLDDNDSPEADDHPLNHPSPSPSNDANDTSNIVNEDVRMSESEQSSEDNASDDADFDMEESVPSQVDDVVVERASSTDSNRASKRKAPVGEDEYMKANPELYGLRRSTRPREQRKIVDSDDSDSDVAPANRRNVKRRRVETSRPASKIGTPILQASTNDSDSDSDNYGGARAKSLQKKARLQRESQPALAFAEKRWSSRRAAQVVQQGAYEESDFEEEEDEDELAPAHYVADYVDDSPYVEKVVRHRLKGGLELAYDSSRNDFEYFIKWQDKSHMHDTWESIDLLRNVRGFRKVENYFRKMVDLELDIRFGDDIPPETKEQFFLDRERDEEAFEDFTKVERVVAVRDGDEGPEYYTKWKGLTYEECTWEAASDISAEFQDKIDQYIDRASRSWQSDRKESNPDTRSRMTKLEAQPDYIQNGELRQFQLRGLNFLCLNWARGNNVILADEMGLGKTVQTVSFLSWLRNCRRQEGPSLVVAPLSVIPAWCDTFNNWSPDLNYVCYLGPEDARSIIRDHELLVDGNPKKPKFNVLVTSYEFILQDWQFLQSIKWQALAVDEAHRLKNSESQLYSRLLNFGVPCKILITGTPIQNNLAELSALLDFLNPGKVHIDEDLDSLSAVDAQEKLQELHKAIAPYILRRTKETVESDLPPKTEKIIRVELSDVQLDYYKNILTRNYSALCDATNGHKNSLLNIMMELKKVSNHPYMFPGAEEKVLAGSVRREDQIKGLIASSGKMMLLDQLLSKLKKDGHRVLIFSQMVKMLDILGDYLSLRGYKFQRLDGTIAAGPRRMAINHFNADESDDFCFLLSTRAGGLGINLMTADTVVIFDSDWNPQADLQAMARAHRIGQKRPVNIYRLVSKETVEEEVLERARNKLLLEYLTIQAGVTDDGKQAFKEELNKKGLKIDGPSSNEDIQMVLKMRSSKMFEQSGNQERLEQLDIDSILENAEITKTKVDDKINLSSGGIDWDKFMQVTDVKVDDINLDWDQIIPAEKIAEIKEEEEKQQHDDYLAKVAAESAPRRAAVKSRNRETDRADRLKKRQREQQQEEDEHRAQLRDPKRPLSEKEQRNLIKAYFRFGSMDDRAEDIIKEAKLVERDSDFVKSVLGDFVRAANQALDDNYAKLVEEEKKIGKSMTKKDRKAVLIDFGELKKVNAETAIERPKQLQLLHQAIRGHTDWRAFRLPDATKAANYTCPWGAKEDAMLLVGIDRHGFGAWVQIRDDPDLDMGEKFFLEEHRVEKKEERSKGNDKMKAPGAVHLVRRSEYLLSVLHSKHSSERGAQKVVDNHHRNNKKSYLTNGHRGSATASPAPQSKKHRDRDREHGHVVDHHRSRSHAEERGTPRPDFKRKHASHEDSPKHRRMDDNRRSSKHGDDRDRDRDRAGEKRRHRDEDDRRHEKHRPRDDRRQDRHRDERDRERERDRDRERERERDHESRPQDERRAKALRRLDELRRIGDNKDQRAKNNDAMIWFLLKPVRENFERILSTTKDNVKSSKERASIFGVELVVIGTFLDERLPATIADEGLKNNFWDFLAALWPVDDTSKSVTGKRLSNMYRTLHARNKGSGSSSAKTNGA</sequence>
<dbReference type="GO" id="GO:0140658">
    <property type="term" value="F:ATP-dependent chromatin remodeler activity"/>
    <property type="evidence" value="ECO:0007669"/>
    <property type="project" value="TreeGrafter"/>
</dbReference>
<dbReference type="EMBL" id="JAANBB010000073">
    <property type="protein sequence ID" value="KAF7551691.1"/>
    <property type="molecule type" value="Genomic_DNA"/>
</dbReference>
<dbReference type="InterPro" id="IPR027417">
    <property type="entry name" value="P-loop_NTPase"/>
</dbReference>
<dbReference type="PANTHER" id="PTHR45623:SF14">
    <property type="entry name" value="CHROMODOMAIN-HELICASE-DNA-BINDING PROTEIN 1"/>
    <property type="match status" value="1"/>
</dbReference>
<dbReference type="SMART" id="SM00487">
    <property type="entry name" value="DEXDc"/>
    <property type="match status" value="1"/>
</dbReference>
<feature type="region of interest" description="Disordered" evidence="10">
    <location>
        <begin position="1045"/>
        <end position="1093"/>
    </location>
</feature>
<dbReference type="Gene3D" id="3.40.50.300">
    <property type="entry name" value="P-loop containing nucleotide triphosphate hydrolases"/>
    <property type="match status" value="1"/>
</dbReference>
<evidence type="ECO:0000256" key="2">
    <source>
        <dbReference type="ARBA" id="ARBA00007025"/>
    </source>
</evidence>
<feature type="compositionally biased region" description="Basic and acidic residues" evidence="10">
    <location>
        <begin position="1379"/>
        <end position="1469"/>
    </location>
</feature>
<feature type="compositionally biased region" description="Acidic residues" evidence="10">
    <location>
        <begin position="72"/>
        <end position="88"/>
    </location>
</feature>
<proteinExistence type="inferred from homology"/>
<dbReference type="PROSITE" id="PS50013">
    <property type="entry name" value="CHROMO_2"/>
    <property type="match status" value="2"/>
</dbReference>
<dbReference type="GO" id="GO:0042393">
    <property type="term" value="F:histone binding"/>
    <property type="evidence" value="ECO:0007669"/>
    <property type="project" value="TreeGrafter"/>
</dbReference>
<keyword evidence="8" id="KW-0238">DNA-binding</keyword>
<dbReference type="PROSITE" id="PS51194">
    <property type="entry name" value="HELICASE_CTER"/>
    <property type="match status" value="1"/>
</dbReference>